<evidence type="ECO:0000313" key="2">
    <source>
        <dbReference type="EMBL" id="CAD9112616.1"/>
    </source>
</evidence>
<feature type="domain" description="PPM-type phosphatase" evidence="1">
    <location>
        <begin position="1"/>
        <end position="184"/>
    </location>
</feature>
<sequence>MLAHGFEALPTQSSVPGCKGGVAKLFVANCGDCRAILVRGRKARPLSEDHKPERRDETARIQKSGGIVIQDLNTGIFRVARKKGQQRLFLSTSRAFGDLELKEPRPLVIAEPEIVVHTLEPEDWAVVLGCDGVWGVLSDQDVADAVWQVMAHNRGGPVEAAQEVAKRSEAAGSTDNVTVLVMRLGWAQPPARMM</sequence>
<dbReference type="PANTHER" id="PTHR47992">
    <property type="entry name" value="PROTEIN PHOSPHATASE"/>
    <property type="match status" value="1"/>
</dbReference>
<dbReference type="SMART" id="SM00332">
    <property type="entry name" value="PP2Cc"/>
    <property type="match status" value="1"/>
</dbReference>
<dbReference type="SUPFAM" id="SSF81606">
    <property type="entry name" value="PP2C-like"/>
    <property type="match status" value="1"/>
</dbReference>
<dbReference type="EMBL" id="HBGE01021906">
    <property type="protein sequence ID" value="CAD9112616.1"/>
    <property type="molecule type" value="Transcribed_RNA"/>
</dbReference>
<dbReference type="CDD" id="cd00143">
    <property type="entry name" value="PP2Cc"/>
    <property type="match status" value="1"/>
</dbReference>
<dbReference type="GO" id="GO:0004722">
    <property type="term" value="F:protein serine/threonine phosphatase activity"/>
    <property type="evidence" value="ECO:0007669"/>
    <property type="project" value="InterPro"/>
</dbReference>
<dbReference type="Pfam" id="PF00481">
    <property type="entry name" value="PP2C"/>
    <property type="match status" value="1"/>
</dbReference>
<dbReference type="AlphaFoldDB" id="A0A7S1LSY6"/>
<reference evidence="2" key="1">
    <citation type="submission" date="2021-01" db="EMBL/GenBank/DDBJ databases">
        <authorList>
            <person name="Corre E."/>
            <person name="Pelletier E."/>
            <person name="Niang G."/>
            <person name="Scheremetjew M."/>
            <person name="Finn R."/>
            <person name="Kale V."/>
            <person name="Holt S."/>
            <person name="Cochrane G."/>
            <person name="Meng A."/>
            <person name="Brown T."/>
            <person name="Cohen L."/>
        </authorList>
    </citation>
    <scope>NUCLEOTIDE SEQUENCE</scope>
    <source>
        <strain evidence="2">OF101</strain>
    </source>
</reference>
<dbReference type="PROSITE" id="PS51746">
    <property type="entry name" value="PPM_2"/>
    <property type="match status" value="1"/>
</dbReference>
<evidence type="ECO:0000259" key="1">
    <source>
        <dbReference type="PROSITE" id="PS51746"/>
    </source>
</evidence>
<gene>
    <name evidence="2" type="ORF">ACAT0790_LOCUS13238</name>
</gene>
<dbReference type="InterPro" id="IPR015655">
    <property type="entry name" value="PP2C"/>
</dbReference>
<dbReference type="InterPro" id="IPR036457">
    <property type="entry name" value="PPM-type-like_dom_sf"/>
</dbReference>
<accession>A0A7S1LSY6</accession>
<dbReference type="InterPro" id="IPR001932">
    <property type="entry name" value="PPM-type_phosphatase-like_dom"/>
</dbReference>
<dbReference type="Gene3D" id="3.60.40.10">
    <property type="entry name" value="PPM-type phosphatase domain"/>
    <property type="match status" value="1"/>
</dbReference>
<protein>
    <recommendedName>
        <fullName evidence="1">PPM-type phosphatase domain-containing protein</fullName>
    </recommendedName>
</protein>
<name>A0A7S1LSY6_ALECA</name>
<proteinExistence type="predicted"/>
<organism evidence="2">
    <name type="scientific">Alexandrium catenella</name>
    <name type="common">Red tide dinoflagellate</name>
    <name type="synonym">Gonyaulax catenella</name>
    <dbReference type="NCBI Taxonomy" id="2925"/>
    <lineage>
        <taxon>Eukaryota</taxon>
        <taxon>Sar</taxon>
        <taxon>Alveolata</taxon>
        <taxon>Dinophyceae</taxon>
        <taxon>Gonyaulacales</taxon>
        <taxon>Pyrocystaceae</taxon>
        <taxon>Alexandrium</taxon>
    </lineage>
</organism>